<name>A0A0L6UW97_9BASI</name>
<comment type="caution">
    <text evidence="2">The sequence shown here is derived from an EMBL/GenBank/DDBJ whole genome shotgun (WGS) entry which is preliminary data.</text>
</comment>
<accession>A0A0L6UW97</accession>
<keyword evidence="1" id="KW-1133">Transmembrane helix</keyword>
<reference evidence="2 3" key="1">
    <citation type="submission" date="2015-08" db="EMBL/GenBank/DDBJ databases">
        <title>Next Generation Sequencing and Analysis of the Genome of Puccinia sorghi L Schw, the Causal Agent of Maize Common Rust.</title>
        <authorList>
            <person name="Rochi L."/>
            <person name="Burguener G."/>
            <person name="Darino M."/>
            <person name="Turjanski A."/>
            <person name="Kreff E."/>
            <person name="Dieguez M.J."/>
            <person name="Sacco F."/>
        </authorList>
    </citation>
    <scope>NUCLEOTIDE SEQUENCE [LARGE SCALE GENOMIC DNA]</scope>
    <source>
        <strain evidence="2 3">RO10H11247</strain>
    </source>
</reference>
<gene>
    <name evidence="2" type="ORF">VP01_3680g1</name>
</gene>
<keyword evidence="3" id="KW-1185">Reference proteome</keyword>
<feature type="transmembrane region" description="Helical" evidence="1">
    <location>
        <begin position="52"/>
        <end position="73"/>
    </location>
</feature>
<organism evidence="2 3">
    <name type="scientific">Puccinia sorghi</name>
    <dbReference type="NCBI Taxonomy" id="27349"/>
    <lineage>
        <taxon>Eukaryota</taxon>
        <taxon>Fungi</taxon>
        <taxon>Dikarya</taxon>
        <taxon>Basidiomycota</taxon>
        <taxon>Pucciniomycotina</taxon>
        <taxon>Pucciniomycetes</taxon>
        <taxon>Pucciniales</taxon>
        <taxon>Pucciniaceae</taxon>
        <taxon>Puccinia</taxon>
    </lineage>
</organism>
<keyword evidence="1" id="KW-0472">Membrane</keyword>
<evidence type="ECO:0000313" key="2">
    <source>
        <dbReference type="EMBL" id="KNZ52135.1"/>
    </source>
</evidence>
<dbReference type="Proteomes" id="UP000037035">
    <property type="component" value="Unassembled WGS sequence"/>
</dbReference>
<evidence type="ECO:0000313" key="3">
    <source>
        <dbReference type="Proteomes" id="UP000037035"/>
    </source>
</evidence>
<dbReference type="EMBL" id="LAVV01008702">
    <property type="protein sequence ID" value="KNZ52135.1"/>
    <property type="molecule type" value="Genomic_DNA"/>
</dbReference>
<evidence type="ECO:0000256" key="1">
    <source>
        <dbReference type="SAM" id="Phobius"/>
    </source>
</evidence>
<dbReference type="AlphaFoldDB" id="A0A0L6UW97"/>
<keyword evidence="1" id="KW-0812">Transmembrane</keyword>
<dbReference type="VEuPathDB" id="FungiDB:VP01_3680g1"/>
<proteinExistence type="predicted"/>
<sequence length="442" mass="50596">MIYGTSLEVPGIVPWCLYKEKDKRSIYTCLWRSIPCIFHYKYFHFSFSSIHLSHFICLISIYILNTFLLLYCVQHLQFNSITIVRTFTALPDLLSIPDLVFNQINTHIFNLSSPSTPHLLPLVSTYIITSVVVYFHSKIYLQTLEEILVNVAEKKECGGNVCRYPVYNTTITPLLHPRNHPHTWAIQIFNPASEAPHQRPLLVRKVSIKATYNHYLPFWGECNSYSLTTNSIKSFNFSFIFFLKSFLFFVLLRVITTQEMQKNKTKNKKIERSILGNVFGRVNELVPAGPNSVPHLQEFSLAFECLILNFEIKSPSLPAFSTCSDFWPSIKTASCCSCCLISRGPSDQKKLWDSLPTPMGLDLIGQSSSLDFGFHVANSPSCMGQLFWLIEKHPGCCLCFQHVHPSQISFADWIPVSLLGCFIERHWNECTHAITAKTNKQK</sequence>
<feature type="transmembrane region" description="Helical" evidence="1">
    <location>
        <begin position="235"/>
        <end position="256"/>
    </location>
</feature>
<protein>
    <submittedName>
        <fullName evidence="2">Uncharacterized protein</fullName>
    </submittedName>
</protein>